<dbReference type="HOGENOM" id="CLU_3314181_0_0_9"/>
<sequence length="39" mass="4435">MVKRVSKKIDYLATSTGANWLVLVPIYFFAVIIDLKPSH</sequence>
<name>E0NEQ2_PEDAC</name>
<dbReference type="EMBL" id="AEEG01000002">
    <property type="protein sequence ID" value="EFL96063.1"/>
    <property type="molecule type" value="Genomic_DNA"/>
</dbReference>
<keyword evidence="1" id="KW-0812">Transmembrane</keyword>
<dbReference type="AlphaFoldDB" id="E0NEQ2"/>
<comment type="caution">
    <text evidence="2">The sequence shown here is derived from an EMBL/GenBank/DDBJ whole genome shotgun (WGS) entry which is preliminary data.</text>
</comment>
<evidence type="ECO:0000313" key="3">
    <source>
        <dbReference type="Proteomes" id="UP000004470"/>
    </source>
</evidence>
<gene>
    <name evidence="2" type="ORF">HMPREF0623_0114</name>
</gene>
<evidence type="ECO:0000256" key="1">
    <source>
        <dbReference type="SAM" id="Phobius"/>
    </source>
</evidence>
<protein>
    <submittedName>
        <fullName evidence="2">Uncharacterized protein</fullName>
    </submittedName>
</protein>
<dbReference type="Proteomes" id="UP000004470">
    <property type="component" value="Unassembled WGS sequence"/>
</dbReference>
<reference evidence="2" key="1">
    <citation type="submission" date="2010-07" db="EMBL/GenBank/DDBJ databases">
        <authorList>
            <person name="Muzny D."/>
            <person name="Qin X."/>
            <person name="Deng J."/>
            <person name="Jiang H."/>
            <person name="Liu Y."/>
            <person name="Qu J."/>
            <person name="Song X.-Z."/>
            <person name="Zhang L."/>
            <person name="Thornton R."/>
            <person name="Coyle M."/>
            <person name="Francisco L."/>
            <person name="Jackson L."/>
            <person name="Javaid M."/>
            <person name="Korchina V."/>
            <person name="Kovar C."/>
            <person name="Mata R."/>
            <person name="Mathew T."/>
            <person name="Ngo R."/>
            <person name="Nguyen L."/>
            <person name="Nguyen N."/>
            <person name="Okwuonu G."/>
            <person name="Ongeri F."/>
            <person name="Pham C."/>
            <person name="Simmons D."/>
            <person name="Wilczek-Boney K."/>
            <person name="Hale W."/>
            <person name="Jakkamsetti A."/>
            <person name="Pham P."/>
            <person name="Ruth R."/>
            <person name="San Lucas F."/>
            <person name="Warren J."/>
            <person name="Zhang J."/>
            <person name="Zhao Z."/>
            <person name="Zhou C."/>
            <person name="Zhu D."/>
            <person name="Lee S."/>
            <person name="Bess C."/>
            <person name="Blankenburg K."/>
            <person name="Forbes L."/>
            <person name="Fu Q."/>
            <person name="Gubbala S."/>
            <person name="Hirani K."/>
            <person name="Jayaseelan J.C."/>
            <person name="Lara F."/>
            <person name="Munidasa M."/>
            <person name="Palculict T."/>
            <person name="Patil S."/>
            <person name="Pu L.-L."/>
            <person name="Saada N."/>
            <person name="Tang L."/>
            <person name="Weissenberger G."/>
            <person name="Zhu Y."/>
            <person name="Hemphill L."/>
            <person name="Shang Y."/>
            <person name="Youmans B."/>
            <person name="Ayvaz T."/>
            <person name="Ross M."/>
            <person name="Santibanez J."/>
            <person name="Aqrawi P."/>
            <person name="Gross S."/>
            <person name="Joshi V."/>
            <person name="Fowler G."/>
            <person name="Nazareth L."/>
            <person name="Reid J."/>
            <person name="Worley K."/>
            <person name="Petrosino J."/>
            <person name="Highlander S."/>
            <person name="Gibbs R."/>
        </authorList>
    </citation>
    <scope>NUCLEOTIDE SEQUENCE [LARGE SCALE GENOMIC DNA]</scope>
    <source>
        <strain evidence="2">DSM 20284</strain>
    </source>
</reference>
<keyword evidence="1" id="KW-1133">Transmembrane helix</keyword>
<keyword evidence="3" id="KW-1185">Reference proteome</keyword>
<proteinExistence type="predicted"/>
<feature type="transmembrane region" description="Helical" evidence="1">
    <location>
        <begin position="12"/>
        <end position="33"/>
    </location>
</feature>
<evidence type="ECO:0000313" key="2">
    <source>
        <dbReference type="EMBL" id="EFL96063.1"/>
    </source>
</evidence>
<organism evidence="2 3">
    <name type="scientific">Pediococcus acidilactici DSM 20284</name>
    <dbReference type="NCBI Taxonomy" id="862514"/>
    <lineage>
        <taxon>Bacteria</taxon>
        <taxon>Bacillati</taxon>
        <taxon>Bacillota</taxon>
        <taxon>Bacilli</taxon>
        <taxon>Lactobacillales</taxon>
        <taxon>Lactobacillaceae</taxon>
        <taxon>Pediococcus</taxon>
        <taxon>Pediococcus acidilactici group</taxon>
    </lineage>
</organism>
<keyword evidence="1" id="KW-0472">Membrane</keyword>
<accession>E0NEQ2</accession>